<keyword evidence="4 7" id="KW-1133">Transmembrane helix</keyword>
<organism evidence="8 9">
    <name type="scientific">Talaromyces rugulosus</name>
    <name type="common">Penicillium rugulosum</name>
    <dbReference type="NCBI Taxonomy" id="121627"/>
    <lineage>
        <taxon>Eukaryota</taxon>
        <taxon>Fungi</taxon>
        <taxon>Dikarya</taxon>
        <taxon>Ascomycota</taxon>
        <taxon>Pezizomycotina</taxon>
        <taxon>Eurotiomycetes</taxon>
        <taxon>Eurotiomycetidae</taxon>
        <taxon>Eurotiales</taxon>
        <taxon>Trichocomaceae</taxon>
        <taxon>Talaromyces</taxon>
        <taxon>Talaromyces sect. Islandici</taxon>
    </lineage>
</organism>
<dbReference type="GeneID" id="55993663"/>
<proteinExistence type="predicted"/>
<dbReference type="AlphaFoldDB" id="A0A7H8QZB6"/>
<reference evidence="9" key="1">
    <citation type="submission" date="2020-06" db="EMBL/GenBank/DDBJ databases">
        <title>A chromosome-scale genome assembly of Talaromyces rugulosus W13939.</title>
        <authorList>
            <person name="Wang B."/>
            <person name="Guo L."/>
            <person name="Ye K."/>
            <person name="Wang L."/>
        </authorList>
    </citation>
    <scope>NUCLEOTIDE SEQUENCE [LARGE SCALE GENOMIC DNA]</scope>
    <source>
        <strain evidence="9">W13939</strain>
    </source>
</reference>
<feature type="compositionally biased region" description="Polar residues" evidence="6">
    <location>
        <begin position="633"/>
        <end position="642"/>
    </location>
</feature>
<feature type="compositionally biased region" description="Low complexity" evidence="6">
    <location>
        <begin position="759"/>
        <end position="776"/>
    </location>
</feature>
<dbReference type="Gene3D" id="1.10.3730.20">
    <property type="match status" value="1"/>
</dbReference>
<accession>A0A7H8QZB6</accession>
<dbReference type="GO" id="GO:0015095">
    <property type="term" value="F:magnesium ion transmembrane transporter activity"/>
    <property type="evidence" value="ECO:0007669"/>
    <property type="project" value="InterPro"/>
</dbReference>
<feature type="region of interest" description="Disordered" evidence="6">
    <location>
        <begin position="703"/>
        <end position="815"/>
    </location>
</feature>
<feature type="compositionally biased region" description="Basic and acidic residues" evidence="6">
    <location>
        <begin position="616"/>
        <end position="632"/>
    </location>
</feature>
<feature type="compositionally biased region" description="Basic and acidic residues" evidence="6">
    <location>
        <begin position="594"/>
        <end position="608"/>
    </location>
</feature>
<feature type="compositionally biased region" description="Polar residues" evidence="6">
    <location>
        <begin position="777"/>
        <end position="788"/>
    </location>
</feature>
<keyword evidence="3" id="KW-0256">Endoplasmic reticulum</keyword>
<comment type="subcellular location">
    <subcellularLocation>
        <location evidence="1">Endoplasmic reticulum membrane</location>
        <topology evidence="1">Multi-pass membrane protein</topology>
    </subcellularLocation>
</comment>
<feature type="transmembrane region" description="Helical" evidence="7">
    <location>
        <begin position="167"/>
        <end position="185"/>
    </location>
</feature>
<evidence type="ECO:0000313" key="9">
    <source>
        <dbReference type="Proteomes" id="UP000509510"/>
    </source>
</evidence>
<sequence>MDTTAAAMGQAHELYSRANATQPPIYKAIGISLAIASGVFIGVSFVLKKTGLLKANAKYNEEAGEGYGYLKNAWWWTGMTLMIIGEICNFVAYCFVDAILVTPMGALSVVVTTVLSAIFLKERLSFVGKVGCFNCIIGAVIIALNAPEQASVSDIQAMQHYVIAPGFLTYAGVIIAGCTFVAFWAGPRYGKQSMFVYISICSLIGGLSVVATQGLGASILAQIRGEEQYKHWFLYVLFFFVVASLLTEIIFLNKALNIFNAALVTPTYYVFFTSATIVTSAVLFQGFSGSAMSIVTIIMGFLTICSGVVLLQLSKSAKDVPDAAVFKGDLDQIREVGEQEAPETEPKADALRGTAAILRRISTSRQKREEQEIQRYFKEKQEDQAGEPGDNEIIEWDGIRRRKTVVGDHPTMTPRSARSLKSPRPPLGMSYFPDEEEQFNRTPSGTSSSFFDGVRSRASTALHPSQWQPRGAEERNGQNSPMHPVALTEIAVGSKEGVDTAYRGGGLEPPFQPYTGRERSDTPRSIVWADERPELSPSRNSHLAAEDASASRRQFSFRSMFSRRKSSESLPYGPVSPSRGILKNNDRGAAGSSEVRRALRNATEEERLGLVTGDSRTADNRQHDDYDDEKFTRSPSPESFDSTLDAVEEVRRQFKTQRPHQPSGSSTISTSTFPAYEDTHHHYHSELDHPRGYLTVRRISSPPPIEEEAESQHHDPYVPGPGRSLPPIPSAEEDEYVQIMRSAGAGGQSHGNSSPELDVTSVTSSSRSSASPPSARRQLQQHQRPIETNSRSNSSGSESGGVTRGLVSGGPAAFI</sequence>
<evidence type="ECO:0000256" key="3">
    <source>
        <dbReference type="ARBA" id="ARBA00022824"/>
    </source>
</evidence>
<gene>
    <name evidence="8" type="ORF">TRUGW13939_06168</name>
</gene>
<dbReference type="OrthoDB" id="6428174at2759"/>
<dbReference type="InterPro" id="IPR008521">
    <property type="entry name" value="Mg_trans_NIPA"/>
</dbReference>
<feature type="transmembrane region" description="Helical" evidence="7">
    <location>
        <begin position="25"/>
        <end position="47"/>
    </location>
</feature>
<dbReference type="InterPro" id="IPR037185">
    <property type="entry name" value="EmrE-like"/>
</dbReference>
<dbReference type="Proteomes" id="UP000509510">
    <property type="component" value="Chromosome III"/>
</dbReference>
<dbReference type="GO" id="GO:0016020">
    <property type="term" value="C:membrane"/>
    <property type="evidence" value="ECO:0007669"/>
    <property type="project" value="UniProtKB-SubCell"/>
</dbReference>
<feature type="transmembrane region" description="Helical" evidence="7">
    <location>
        <begin position="258"/>
        <end position="284"/>
    </location>
</feature>
<feature type="transmembrane region" description="Helical" evidence="7">
    <location>
        <begin position="232"/>
        <end position="252"/>
    </location>
</feature>
<evidence type="ECO:0000256" key="5">
    <source>
        <dbReference type="ARBA" id="ARBA00023136"/>
    </source>
</evidence>
<keyword evidence="2 7" id="KW-0812">Transmembrane</keyword>
<dbReference type="KEGG" id="trg:TRUGW13939_06168"/>
<feature type="transmembrane region" description="Helical" evidence="7">
    <location>
        <begin position="73"/>
        <end position="92"/>
    </location>
</feature>
<dbReference type="Pfam" id="PF05653">
    <property type="entry name" value="Mg_trans_NIPA"/>
    <property type="match status" value="1"/>
</dbReference>
<keyword evidence="9" id="KW-1185">Reference proteome</keyword>
<dbReference type="SUPFAM" id="SSF103481">
    <property type="entry name" value="Multidrug resistance efflux transporter EmrE"/>
    <property type="match status" value="1"/>
</dbReference>
<feature type="compositionally biased region" description="Polar residues" evidence="6">
    <location>
        <begin position="659"/>
        <end position="673"/>
    </location>
</feature>
<feature type="region of interest" description="Disordered" evidence="6">
    <location>
        <begin position="499"/>
        <end position="679"/>
    </location>
</feature>
<feature type="transmembrane region" description="Helical" evidence="7">
    <location>
        <begin position="197"/>
        <end position="220"/>
    </location>
</feature>
<feature type="transmembrane region" description="Helical" evidence="7">
    <location>
        <begin position="126"/>
        <end position="146"/>
    </location>
</feature>
<feature type="region of interest" description="Disordered" evidence="6">
    <location>
        <begin position="407"/>
        <end position="426"/>
    </location>
</feature>
<evidence type="ECO:0000256" key="4">
    <source>
        <dbReference type="ARBA" id="ARBA00022989"/>
    </source>
</evidence>
<keyword evidence="5 7" id="KW-0472">Membrane</keyword>
<evidence type="ECO:0000256" key="2">
    <source>
        <dbReference type="ARBA" id="ARBA00022692"/>
    </source>
</evidence>
<feature type="transmembrane region" description="Helical" evidence="7">
    <location>
        <begin position="99"/>
        <end position="120"/>
    </location>
</feature>
<dbReference type="RefSeq" id="XP_035345216.1">
    <property type="nucleotide sequence ID" value="XM_035489323.1"/>
</dbReference>
<feature type="compositionally biased region" description="Low complexity" evidence="6">
    <location>
        <begin position="551"/>
        <end position="560"/>
    </location>
</feature>
<dbReference type="EMBL" id="CP055900">
    <property type="protein sequence ID" value="QKX59038.1"/>
    <property type="molecule type" value="Genomic_DNA"/>
</dbReference>
<name>A0A7H8QZB6_TALRU</name>
<dbReference type="PANTHER" id="PTHR12570">
    <property type="match status" value="1"/>
</dbReference>
<evidence type="ECO:0000256" key="6">
    <source>
        <dbReference type="SAM" id="MobiDB-lite"/>
    </source>
</evidence>
<protein>
    <submittedName>
        <fullName evidence="8">Uncharacterized protein</fullName>
    </submittedName>
</protein>
<evidence type="ECO:0000256" key="7">
    <source>
        <dbReference type="SAM" id="Phobius"/>
    </source>
</evidence>
<feature type="compositionally biased region" description="Polar residues" evidence="6">
    <location>
        <begin position="440"/>
        <end position="450"/>
    </location>
</feature>
<evidence type="ECO:0000313" key="8">
    <source>
        <dbReference type="EMBL" id="QKX59038.1"/>
    </source>
</evidence>
<feature type="compositionally biased region" description="Polar residues" evidence="6">
    <location>
        <begin position="457"/>
        <end position="468"/>
    </location>
</feature>
<evidence type="ECO:0000256" key="1">
    <source>
        <dbReference type="ARBA" id="ARBA00004477"/>
    </source>
</evidence>
<feature type="region of interest" description="Disordered" evidence="6">
    <location>
        <begin position="435"/>
        <end position="484"/>
    </location>
</feature>
<feature type="transmembrane region" description="Helical" evidence="7">
    <location>
        <begin position="291"/>
        <end position="311"/>
    </location>
</feature>
<dbReference type="PANTHER" id="PTHR12570:SF92">
    <property type="entry name" value="SPICHTHYIN, ISOFORM B"/>
    <property type="match status" value="1"/>
</dbReference>